<dbReference type="CDD" id="cd03702">
    <property type="entry name" value="IF2_mtIF2_II"/>
    <property type="match status" value="1"/>
</dbReference>
<dbReference type="PANTHER" id="PTHR47972">
    <property type="entry name" value="KINESIN-LIKE PROTEIN KLP-3"/>
    <property type="match status" value="1"/>
</dbReference>
<evidence type="ECO:0000259" key="15">
    <source>
        <dbReference type="PROSITE" id="PS51722"/>
    </source>
</evidence>
<feature type="region of interest" description="Disordered" evidence="13">
    <location>
        <begin position="65"/>
        <end position="269"/>
    </location>
</feature>
<keyword evidence="2" id="KW-0150">Chloroplast</keyword>
<dbReference type="Proteomes" id="UP000257109">
    <property type="component" value="Unassembled WGS sequence"/>
</dbReference>
<evidence type="ECO:0000256" key="4">
    <source>
        <dbReference type="ARBA" id="ARBA00022741"/>
    </source>
</evidence>
<dbReference type="NCBIfam" id="TIGR00487">
    <property type="entry name" value="IF-2"/>
    <property type="match status" value="1"/>
</dbReference>
<dbReference type="GO" id="GO:0007018">
    <property type="term" value="P:microtubule-based movement"/>
    <property type="evidence" value="ECO:0007669"/>
    <property type="project" value="InterPro"/>
</dbReference>
<feature type="binding site" evidence="11">
    <location>
        <begin position="1457"/>
        <end position="1464"/>
    </location>
    <ligand>
        <name>ATP</name>
        <dbReference type="ChEBI" id="CHEBI:30616"/>
    </ligand>
</feature>
<dbReference type="Gene3D" id="2.40.30.10">
    <property type="entry name" value="Translation factors"/>
    <property type="match status" value="2"/>
</dbReference>
<dbReference type="NCBIfam" id="TIGR00231">
    <property type="entry name" value="small_GTP"/>
    <property type="match status" value="1"/>
</dbReference>
<evidence type="ECO:0000256" key="9">
    <source>
        <dbReference type="ARBA" id="ARBA00025162"/>
    </source>
</evidence>
<feature type="compositionally biased region" description="Polar residues" evidence="13">
    <location>
        <begin position="144"/>
        <end position="161"/>
    </location>
</feature>
<dbReference type="Pfam" id="PF22042">
    <property type="entry name" value="EF-G_D2"/>
    <property type="match status" value="1"/>
</dbReference>
<evidence type="ECO:0000256" key="8">
    <source>
        <dbReference type="ARBA" id="ARBA00023175"/>
    </source>
</evidence>
<feature type="non-terminal residue" evidence="16">
    <location>
        <position position="1"/>
    </location>
</feature>
<sequence>GTMSSLASPVSLGSLMGVSSSGRSHSVVRRVSLSRGNCEGRRRWQCVSLSLCRYSVTTTDFVADQGNSVSLDSNSSSSSSNSKGGDDGAGFVLKPPPKPVLKPPENKGDPILGPSRTTGDVEERNKVIESLGEVLEKAEKLGSSKVNGERNNGSVNRSARINANAIPKADKPANSTASQKSKTLKSVWRKGDTVSSVQKVVKEVPKPNIKNEGEKVVSQTRAPQLPSKPQPPSIPQPMLQMKPSIAPPPVKKPVVLRDKGSAEASIKSKEKKSPILIDKFASKKPAVDPLIAQAVLAPPKPGKAPPPGKFKDDFRKKGAAAGGLRRRILENDDVIHDEDASELNVSIPGAATARKGRKWSKASRKAARLQAARDAAPVKVEILEVGEKGMLVEELAYCLATSEGEILGYLYSKGIKPDGVQTIDKDMVKMICKEYDVEVIDADPVKVEGLVKKREILDEDDLNKLKDRPPVITIMGHVDHGKTTLLDYIRKSKVAASEAGGITQGIGAYKVQVPVDGKQLPCVFLDTPGHEAFGAMRARGASVTDIAIIVVAADDGIRPQTNEAIAHAKAAGIDKDGANPERVMQELSSIGLMPEDWGGDIPMVPISALKGKNVDDLLETVMLVAELQELKANPDRTAKGTVIEAGLDKSKGPFASFIVQNGTLRRGDIVVCGEAFGKVRALFDDGGKRVDEATPSIPVQVIGLNNVPIAGDEFEVVESLDTARERADARAESLRNERISAKAGDGKVTLSSLASAVSSGKLSGLDLHQLNIILKVDLQGSIEAVKKALEVLPQDNVTLKFLLEATGDVNTSDVDLAVASKAIIFGFNVKAPGSVKSYAENKAVEIRLYRVIYELIDDVRKAMEGLLDPVEEQVTIGSAQVRATFSSGSGRVAGCMVTEGKILKDCGIRVMRKGKVIHVGVLDSLRRVKEIVKEVSAGLECGLALEDFDDWEEGDILEAFNTVQKKRTLEEASASMAAAVEGVGVAFSNSLVIFSMEDNQWCLYDHDPLLLTDVSLQQESSSYTHCSNSLSQSSLRVSTRSLAMADEPVSRGDSPSIGFSRENGGFEGNGVKFDDPVVKSVFDGRSILGYSLTSPDLVICAGSPDIAGISYGDSPELLKNKHCKNMESSMELSLEYGIKESQVEVDNGHKTTTVKFSNLCQTFEQEEELLSPEASFELLPPLLTKDEIPQEYPPRDNEMVDDIGVSQEAELESSEDAEDIGVEEKFKRLKRDFECQRKELAETRRELGEIKRENQHKSRECQEAWKSLKELQNELMRKSMHVGSLAFAIEGQVKEKSRWFSSLRDLTRKLKIMKMEHIKLLEEAEASKKYQADMREMGLIIESKINEQLESHEDLKSKYSEAAKERKELYNKVLELRGNIRVFCRCRPLNAEEIAAGATMALDFESAKDGELTVMSNGAPKKTFKFDAVFGPQAEQDTAPFAASVLDGYNVCIFAYGQTGTGKTFTMEGTEEARGVNFRTLEKMFDIIKERQKLFCYDISVSVLEVYNEQIRDLLVAGNHPGTAKRLEIRQAGEGMHHIPGLVEAHVNNMTEVWEVLQTGSNARAGENLLNGECTRSKLWLVDLAGSERVAKTEVHGDRLKETQNINRSLSALGDVISALASKSSHIPFRNSKLTHLLQDSLGGDSKALMFVQISPNENDLSETICSLNFASRVRGIELGPARKQLDTVELLRHRQMAERIKQEVKLKDMQIKKMEETIHGLDSKMKERDSKNKNLQEKVKELESQLLVERKLARQHVDSKIAEQHQMKHQEEQNNTLMRPALANNTLLRPAPGSLKNFNDPVSGGWCKEQQTNSAKPLTENNNIMKPYIPFSTMESSNKCIDQAEKENNPDMADKSLLPKRTGRASICMMMTPRIPSATASRRNSLIPLPSIPSLTQFPSPFLPKLTNQADQKDVNVESETNCVAAQTHCESPKEVRSGAKRIGSILRRSLHKKMQVKSPLQQHMRKVGVNVGMEKVRVSIGSRGRLGQRVQVGSGRRGGGAKDIQQKNSQKEKERGWI</sequence>
<dbReference type="InterPro" id="IPR000178">
    <property type="entry name" value="TF_IF2_bacterial-like"/>
</dbReference>
<comment type="similarity">
    <text evidence="11">Belongs to the TRAFAC class myosin-kinesin ATPase superfamily. Kinesin family.</text>
</comment>
<feature type="domain" description="Kinesin motor" evidence="14">
    <location>
        <begin position="1379"/>
        <end position="1677"/>
    </location>
</feature>
<dbReference type="InterPro" id="IPR044145">
    <property type="entry name" value="IF2_II"/>
</dbReference>
<dbReference type="STRING" id="157652.A0A371FPD2"/>
<dbReference type="GO" id="GO:0003777">
    <property type="term" value="F:microtubule motor activity"/>
    <property type="evidence" value="ECO:0007669"/>
    <property type="project" value="InterPro"/>
</dbReference>
<dbReference type="PROSITE" id="PS01176">
    <property type="entry name" value="IF2"/>
    <property type="match status" value="1"/>
</dbReference>
<keyword evidence="4 11" id="KW-0547">Nucleotide-binding</keyword>
<feature type="compositionally biased region" description="Pro residues" evidence="13">
    <location>
        <begin position="226"/>
        <end position="235"/>
    </location>
</feature>
<feature type="compositionally biased region" description="Basic and acidic residues" evidence="13">
    <location>
        <begin position="200"/>
        <end position="215"/>
    </location>
</feature>
<comment type="similarity">
    <text evidence="1">Belongs to the TRAFAC class translation factor GTPase superfamily. Classic translation factor GTPase family. IF-2 subfamily.</text>
</comment>
<evidence type="ECO:0000313" key="17">
    <source>
        <dbReference type="Proteomes" id="UP000257109"/>
    </source>
</evidence>
<keyword evidence="7" id="KW-0342">GTP-binding</keyword>
<evidence type="ECO:0000256" key="11">
    <source>
        <dbReference type="PROSITE-ProRule" id="PRU00283"/>
    </source>
</evidence>
<dbReference type="GO" id="GO:0005524">
    <property type="term" value="F:ATP binding"/>
    <property type="evidence" value="ECO:0007669"/>
    <property type="project" value="UniProtKB-UniRule"/>
</dbReference>
<dbReference type="InterPro" id="IPR000795">
    <property type="entry name" value="T_Tr_GTP-bd_dom"/>
</dbReference>
<evidence type="ECO:0000256" key="12">
    <source>
        <dbReference type="SAM" id="Coils"/>
    </source>
</evidence>
<dbReference type="GO" id="GO:0005525">
    <property type="term" value="F:GTP binding"/>
    <property type="evidence" value="ECO:0007669"/>
    <property type="project" value="UniProtKB-KW"/>
</dbReference>
<dbReference type="InterPro" id="IPR036961">
    <property type="entry name" value="Kinesin_motor_dom_sf"/>
</dbReference>
<dbReference type="FunFam" id="2.40.30.10:FF:000008">
    <property type="entry name" value="Translation initiation factor IF-2"/>
    <property type="match status" value="1"/>
</dbReference>
<dbReference type="SUPFAM" id="SSF52156">
    <property type="entry name" value="Initiation factor IF2/eIF5b, domain 3"/>
    <property type="match status" value="1"/>
</dbReference>
<feature type="compositionally biased region" description="Basic and acidic residues" evidence="13">
    <location>
        <begin position="2011"/>
        <end position="2020"/>
    </location>
</feature>
<dbReference type="SUPFAM" id="SSF50447">
    <property type="entry name" value="Translation proteins"/>
    <property type="match status" value="2"/>
</dbReference>
<dbReference type="SMART" id="SM00129">
    <property type="entry name" value="KISc"/>
    <property type="match status" value="1"/>
</dbReference>
<organism evidence="16 17">
    <name type="scientific">Mucuna pruriens</name>
    <name type="common">Velvet bean</name>
    <name type="synonym">Dolichos pruriens</name>
    <dbReference type="NCBI Taxonomy" id="157652"/>
    <lineage>
        <taxon>Eukaryota</taxon>
        <taxon>Viridiplantae</taxon>
        <taxon>Streptophyta</taxon>
        <taxon>Embryophyta</taxon>
        <taxon>Tracheophyta</taxon>
        <taxon>Spermatophyta</taxon>
        <taxon>Magnoliopsida</taxon>
        <taxon>eudicotyledons</taxon>
        <taxon>Gunneridae</taxon>
        <taxon>Pentapetalae</taxon>
        <taxon>rosids</taxon>
        <taxon>fabids</taxon>
        <taxon>Fabales</taxon>
        <taxon>Fabaceae</taxon>
        <taxon>Papilionoideae</taxon>
        <taxon>50 kb inversion clade</taxon>
        <taxon>NPAAA clade</taxon>
        <taxon>indigoferoid/millettioid clade</taxon>
        <taxon>Phaseoleae</taxon>
        <taxon>Mucuna</taxon>
    </lineage>
</organism>
<dbReference type="GO" id="GO:0008017">
    <property type="term" value="F:microtubule binding"/>
    <property type="evidence" value="ECO:0007669"/>
    <property type="project" value="InterPro"/>
</dbReference>
<dbReference type="PROSITE" id="PS50067">
    <property type="entry name" value="KINESIN_MOTOR_2"/>
    <property type="match status" value="1"/>
</dbReference>
<feature type="coiled-coil region" evidence="12">
    <location>
        <begin position="1226"/>
        <end position="1260"/>
    </location>
</feature>
<dbReference type="InterPro" id="IPR036925">
    <property type="entry name" value="TIF_IF2_dom3_sf"/>
</dbReference>
<keyword evidence="17" id="KW-1185">Reference proteome</keyword>
<dbReference type="InterPro" id="IPR001752">
    <property type="entry name" value="Kinesin_motor_dom"/>
</dbReference>
<evidence type="ECO:0000256" key="10">
    <source>
        <dbReference type="ARBA" id="ARBA00044105"/>
    </source>
</evidence>
<feature type="region of interest" description="Disordered" evidence="13">
    <location>
        <begin position="1984"/>
        <end position="2020"/>
    </location>
</feature>
<dbReference type="InterPro" id="IPR005225">
    <property type="entry name" value="Small_GTP-bd"/>
</dbReference>
<dbReference type="FunFam" id="3.40.50.300:FF:000019">
    <property type="entry name" value="Translation initiation factor IF-2"/>
    <property type="match status" value="1"/>
</dbReference>
<dbReference type="Pfam" id="PF00009">
    <property type="entry name" value="GTP_EFTU"/>
    <property type="match status" value="1"/>
</dbReference>
<dbReference type="InterPro" id="IPR053905">
    <property type="entry name" value="EF-G-like_DII"/>
</dbReference>
<dbReference type="PANTHER" id="PTHR47972:SF35">
    <property type="entry name" value="KINESIN-LIKE PROTEIN KIN-14Q"/>
    <property type="match status" value="1"/>
</dbReference>
<dbReference type="Gene3D" id="3.40.50.10050">
    <property type="entry name" value="Translation initiation factor IF- 2, domain 3"/>
    <property type="match status" value="1"/>
</dbReference>
<dbReference type="Gene3D" id="3.40.50.300">
    <property type="entry name" value="P-loop containing nucleotide triphosphate hydrolases"/>
    <property type="match status" value="1"/>
</dbReference>
<gene>
    <name evidence="16" type="primary">IF2CP</name>
    <name evidence="16" type="ORF">CR513_39577</name>
</gene>
<feature type="domain" description="Tr-type G" evidence="15">
    <location>
        <begin position="467"/>
        <end position="631"/>
    </location>
</feature>
<dbReference type="Pfam" id="PF11987">
    <property type="entry name" value="IF-2"/>
    <property type="match status" value="1"/>
</dbReference>
<dbReference type="Pfam" id="PF00225">
    <property type="entry name" value="Kinesin"/>
    <property type="match status" value="2"/>
</dbReference>
<dbReference type="GO" id="GO:0003743">
    <property type="term" value="F:translation initiation factor activity"/>
    <property type="evidence" value="ECO:0007669"/>
    <property type="project" value="UniProtKB-KW"/>
</dbReference>
<evidence type="ECO:0000259" key="14">
    <source>
        <dbReference type="PROSITE" id="PS50067"/>
    </source>
</evidence>
<dbReference type="Pfam" id="PF04760">
    <property type="entry name" value="IF2_N"/>
    <property type="match status" value="1"/>
</dbReference>
<dbReference type="FunFam" id="2.40.30.10:FF:000054">
    <property type="entry name" value="Translation initiation factor IF-2"/>
    <property type="match status" value="1"/>
</dbReference>
<dbReference type="EMBL" id="QJKJ01008386">
    <property type="protein sequence ID" value="RDX79933.1"/>
    <property type="molecule type" value="Genomic_DNA"/>
</dbReference>
<evidence type="ECO:0000256" key="2">
    <source>
        <dbReference type="ARBA" id="ARBA00022528"/>
    </source>
</evidence>
<dbReference type="InterPro" id="IPR023115">
    <property type="entry name" value="TIF_IF2_dom3"/>
</dbReference>
<dbReference type="HAMAP" id="MF_00100_B">
    <property type="entry name" value="IF_2_B"/>
    <property type="match status" value="1"/>
</dbReference>
<dbReference type="InterPro" id="IPR027640">
    <property type="entry name" value="Kinesin-like_fam"/>
</dbReference>
<dbReference type="GO" id="GO:0015630">
    <property type="term" value="C:microtubule cytoskeleton"/>
    <property type="evidence" value="ECO:0007669"/>
    <property type="project" value="TreeGrafter"/>
</dbReference>
<feature type="coiled-coil region" evidence="12">
    <location>
        <begin position="1303"/>
        <end position="1379"/>
    </location>
</feature>
<name>A0A371FPD2_MUCPR</name>
<keyword evidence="3 16" id="KW-0396">Initiation factor</keyword>
<dbReference type="FunFam" id="3.40.50.10050:FF:000001">
    <property type="entry name" value="Translation initiation factor IF-2"/>
    <property type="match status" value="1"/>
</dbReference>
<feature type="compositionally biased region" description="Basic and acidic residues" evidence="13">
    <location>
        <begin position="255"/>
        <end position="269"/>
    </location>
</feature>
<dbReference type="InterPro" id="IPR019821">
    <property type="entry name" value="Kinesin_motor_CS"/>
</dbReference>
<keyword evidence="8 11" id="KW-0505">Motor protein</keyword>
<feature type="compositionally biased region" description="Low complexity" evidence="13">
    <location>
        <begin position="1984"/>
        <end position="1996"/>
    </location>
</feature>
<dbReference type="PROSITE" id="PS00411">
    <property type="entry name" value="KINESIN_MOTOR_1"/>
    <property type="match status" value="1"/>
</dbReference>
<dbReference type="Gene3D" id="3.40.850.10">
    <property type="entry name" value="Kinesin motor domain"/>
    <property type="match status" value="1"/>
</dbReference>
<evidence type="ECO:0000256" key="3">
    <source>
        <dbReference type="ARBA" id="ARBA00022540"/>
    </source>
</evidence>
<dbReference type="CDD" id="cd01887">
    <property type="entry name" value="IF2_eIF5B"/>
    <property type="match status" value="1"/>
</dbReference>
<evidence type="ECO:0000256" key="6">
    <source>
        <dbReference type="ARBA" id="ARBA00022917"/>
    </source>
</evidence>
<dbReference type="CDD" id="cd03692">
    <property type="entry name" value="mtIF2_IVc"/>
    <property type="match status" value="1"/>
</dbReference>
<evidence type="ECO:0000256" key="5">
    <source>
        <dbReference type="ARBA" id="ARBA00022840"/>
    </source>
</evidence>
<dbReference type="PRINTS" id="PR00380">
    <property type="entry name" value="KINESINHEAVY"/>
</dbReference>
<dbReference type="InterPro" id="IPR009000">
    <property type="entry name" value="Transl_B-barrel_sf"/>
</dbReference>
<dbReference type="InterPro" id="IPR006847">
    <property type="entry name" value="IF2_N"/>
</dbReference>
<keyword evidence="5 11" id="KW-0067">ATP-binding</keyword>
<dbReference type="PROSITE" id="PS51722">
    <property type="entry name" value="G_TR_2"/>
    <property type="match status" value="1"/>
</dbReference>
<evidence type="ECO:0000256" key="1">
    <source>
        <dbReference type="ARBA" id="ARBA00007733"/>
    </source>
</evidence>
<keyword evidence="12" id="KW-0175">Coiled coil</keyword>
<dbReference type="SUPFAM" id="SSF52540">
    <property type="entry name" value="P-loop containing nucleoside triphosphate hydrolases"/>
    <property type="match status" value="2"/>
</dbReference>
<accession>A0A371FPD2</accession>
<protein>
    <recommendedName>
        <fullName evidence="10">Translation initiation factor IF-2, chloroplastic</fullName>
    </recommendedName>
</protein>
<reference evidence="16" key="1">
    <citation type="submission" date="2018-05" db="EMBL/GenBank/DDBJ databases">
        <title>Draft genome of Mucuna pruriens seed.</title>
        <authorList>
            <person name="Nnadi N.E."/>
            <person name="Vos R."/>
            <person name="Hasami M.H."/>
            <person name="Devisetty U.K."/>
            <person name="Aguiy J.C."/>
        </authorList>
    </citation>
    <scope>NUCLEOTIDE SEQUENCE [LARGE SCALE GENOMIC DNA]</scope>
    <source>
        <strain evidence="16">JCA_2017</strain>
    </source>
</reference>
<comment type="function">
    <text evidence="9">One of the essential components for the initiation of protein synthesis. Protects formylmethionyl-tRNA from spontaneous hydrolysis and promotes its binding to the 30S ribosomal subunits. Also involved in the hydrolysis of GTP during the formation of the 70S ribosomal complex.</text>
</comment>
<feature type="compositionally biased region" description="Low complexity" evidence="13">
    <location>
        <begin position="66"/>
        <end position="93"/>
    </location>
</feature>
<dbReference type="OrthoDB" id="3176171at2759"/>
<dbReference type="GO" id="GO:0003924">
    <property type="term" value="F:GTPase activity"/>
    <property type="evidence" value="ECO:0007669"/>
    <property type="project" value="InterPro"/>
</dbReference>
<proteinExistence type="inferred from homology"/>
<evidence type="ECO:0000256" key="7">
    <source>
        <dbReference type="ARBA" id="ARBA00023134"/>
    </source>
</evidence>
<keyword evidence="6" id="KW-0648">Protein biosynthesis</keyword>
<evidence type="ECO:0000313" key="16">
    <source>
        <dbReference type="EMBL" id="RDX79933.1"/>
    </source>
</evidence>
<comment type="caution">
    <text evidence="16">The sequence shown here is derived from an EMBL/GenBank/DDBJ whole genome shotgun (WGS) entry which is preliminary data.</text>
</comment>
<feature type="coiled-coil region" evidence="12">
    <location>
        <begin position="1698"/>
        <end position="1753"/>
    </location>
</feature>
<keyword evidence="2" id="KW-0934">Plastid</keyword>
<evidence type="ECO:0000256" key="13">
    <source>
        <dbReference type="SAM" id="MobiDB-lite"/>
    </source>
</evidence>
<dbReference type="InterPro" id="IPR027417">
    <property type="entry name" value="P-loop_NTPase"/>
</dbReference>